<dbReference type="Pfam" id="PF00395">
    <property type="entry name" value="SLH"/>
    <property type="match status" value="3"/>
</dbReference>
<feature type="domain" description="SLH" evidence="1">
    <location>
        <begin position="221"/>
        <end position="279"/>
    </location>
</feature>
<feature type="domain" description="SLH" evidence="1">
    <location>
        <begin position="157"/>
        <end position="220"/>
    </location>
</feature>
<accession>A0A430JHK1</accession>
<evidence type="ECO:0000313" key="2">
    <source>
        <dbReference type="EMBL" id="RTE10519.1"/>
    </source>
</evidence>
<dbReference type="Pfam" id="PF00963">
    <property type="entry name" value="Cohesin"/>
    <property type="match status" value="1"/>
</dbReference>
<proteinExistence type="predicted"/>
<feature type="domain" description="SLH" evidence="1">
    <location>
        <begin position="283"/>
        <end position="336"/>
    </location>
</feature>
<dbReference type="AlphaFoldDB" id="A0A430JHK1"/>
<dbReference type="GO" id="GO:0000272">
    <property type="term" value="P:polysaccharide catabolic process"/>
    <property type="evidence" value="ECO:0007669"/>
    <property type="project" value="InterPro"/>
</dbReference>
<comment type="caution">
    <text evidence="2">The sequence shown here is derived from an EMBL/GenBank/DDBJ whole genome shotgun (WGS) entry which is preliminary data.</text>
</comment>
<name>A0A430JHK1_9BACL</name>
<gene>
    <name evidence="2" type="ORF">EJQ19_06585</name>
</gene>
<evidence type="ECO:0000313" key="3">
    <source>
        <dbReference type="Proteomes" id="UP000276128"/>
    </source>
</evidence>
<dbReference type="SUPFAM" id="SSF49384">
    <property type="entry name" value="Carbohydrate-binding domain"/>
    <property type="match status" value="1"/>
</dbReference>
<evidence type="ECO:0000259" key="1">
    <source>
        <dbReference type="PROSITE" id="PS51272"/>
    </source>
</evidence>
<reference evidence="2 3" key="1">
    <citation type="submission" date="2018-12" db="EMBL/GenBank/DDBJ databases">
        <title>Bacillus ochoae sp. nov., Paenibacillus whitsoniae sp. nov., Paenibacillus spiritus sp. nov. Isolated from the Mars Exploration Rover during spacecraft assembly.</title>
        <authorList>
            <person name="Seuylemezian A."/>
            <person name="Vaishampayan P."/>
        </authorList>
    </citation>
    <scope>NUCLEOTIDE SEQUENCE [LARGE SCALE GENOMIC DNA]</scope>
    <source>
        <strain evidence="2 3">MER 54</strain>
    </source>
</reference>
<sequence length="336" mass="36597">MSTEEIWMRKSKVPFIMYLIAVMLVACVPGVALADGVPTFTLSTGAETVVPKQELEISFTGSNLKELYAYEALISYDPDVVELEKADSKIEGFFVPPKANDGKITLAFTKVGQKAGEQGSKVLSTISFKGKKQGESNIKLISVKALKPDLTATLVRYGSTFADLEGYEWARNEIEELASAGIIKGTSAITFSPGDNISRADFISLLVRALHLHADIDDNFDDVTQSDYYYQEVGIAKKLGIAQGMDLYQFEPRVSISRQDMMVVAARAMKVAGRQLDDAATDLSGFQDPGEVAAYAVTPLAQLVKKGIIQGDYGRIKPNDTATRAEAAVIIYRIIQ</sequence>
<organism evidence="2 3">
    <name type="scientific">Paenibacillus whitsoniae</name>
    <dbReference type="NCBI Taxonomy" id="2496558"/>
    <lineage>
        <taxon>Bacteria</taxon>
        <taxon>Bacillati</taxon>
        <taxon>Bacillota</taxon>
        <taxon>Bacilli</taxon>
        <taxon>Bacillales</taxon>
        <taxon>Paenibacillaceae</taxon>
        <taxon>Paenibacillus</taxon>
    </lineage>
</organism>
<dbReference type="OrthoDB" id="9809781at2"/>
<dbReference type="GO" id="GO:0030246">
    <property type="term" value="F:carbohydrate binding"/>
    <property type="evidence" value="ECO:0007669"/>
    <property type="project" value="InterPro"/>
</dbReference>
<dbReference type="InterPro" id="IPR008965">
    <property type="entry name" value="CBM2/CBM3_carb-bd_dom_sf"/>
</dbReference>
<dbReference type="InterPro" id="IPR002102">
    <property type="entry name" value="Cohesin_dom"/>
</dbReference>
<dbReference type="CDD" id="cd08547">
    <property type="entry name" value="Type_II_cohesin"/>
    <property type="match status" value="1"/>
</dbReference>
<dbReference type="InterPro" id="IPR001119">
    <property type="entry name" value="SLH_dom"/>
</dbReference>
<keyword evidence="3" id="KW-1185">Reference proteome</keyword>
<dbReference type="PROSITE" id="PS51272">
    <property type="entry name" value="SLH"/>
    <property type="match status" value="3"/>
</dbReference>
<protein>
    <recommendedName>
        <fullName evidence="1">SLH domain-containing protein</fullName>
    </recommendedName>
</protein>
<dbReference type="Proteomes" id="UP000276128">
    <property type="component" value="Unassembled WGS sequence"/>
</dbReference>
<dbReference type="Gene3D" id="2.60.40.680">
    <property type="match status" value="1"/>
</dbReference>
<dbReference type="EMBL" id="RXHU01000017">
    <property type="protein sequence ID" value="RTE10519.1"/>
    <property type="molecule type" value="Genomic_DNA"/>
</dbReference>